<name>A0A4R6IWK3_9BACT</name>
<comment type="caution">
    <text evidence="2">The sequence shown here is derived from an EMBL/GenBank/DDBJ whole genome shotgun (WGS) entry which is preliminary data.</text>
</comment>
<dbReference type="RefSeq" id="WP_133474147.1">
    <property type="nucleotide sequence ID" value="NZ_SNWP01000011.1"/>
</dbReference>
<dbReference type="InterPro" id="IPR018490">
    <property type="entry name" value="cNMP-bd_dom_sf"/>
</dbReference>
<dbReference type="InterPro" id="IPR000595">
    <property type="entry name" value="cNMP-bd_dom"/>
</dbReference>
<gene>
    <name evidence="2" type="ORF">BC659_1590</name>
</gene>
<protein>
    <submittedName>
        <fullName evidence="2">CRP-like cAMP-binding protein</fullName>
    </submittedName>
</protein>
<dbReference type="Proteomes" id="UP000295741">
    <property type="component" value="Unassembled WGS sequence"/>
</dbReference>
<accession>A0A4R6IWK3</accession>
<dbReference type="Pfam" id="PF00027">
    <property type="entry name" value="cNMP_binding"/>
    <property type="match status" value="1"/>
</dbReference>
<dbReference type="InterPro" id="IPR014710">
    <property type="entry name" value="RmlC-like_jellyroll"/>
</dbReference>
<sequence length="188" mass="21980">MEQIKEYFKQAFTITDKDWQIFSSKLSKKEFAKKTQILCAGNIENYLSFIEKGIVRFYIPDEDNEVTFSFAFEKVFVSGYDSFLTRSPSVYNIETLTPTTVWRLSFDDLQNIYETTHIGNTIGRKASEDLFIKKSKRELSLLTQTAEERYLNLFTEQPHLLQLIPLKYIASYIGITPQALSRIRKRIS</sequence>
<dbReference type="EMBL" id="SNWP01000011">
    <property type="protein sequence ID" value="TDO26285.1"/>
    <property type="molecule type" value="Genomic_DNA"/>
</dbReference>
<reference evidence="2 3" key="1">
    <citation type="submission" date="2019-03" db="EMBL/GenBank/DDBJ databases">
        <title>Genomic Encyclopedia of Archaeal and Bacterial Type Strains, Phase II (KMG-II): from individual species to whole genera.</title>
        <authorList>
            <person name="Goeker M."/>
        </authorList>
    </citation>
    <scope>NUCLEOTIDE SEQUENCE [LARGE SCALE GENOMIC DNA]</scope>
    <source>
        <strain evidence="2 3">DSM 28323</strain>
    </source>
</reference>
<proteinExistence type="predicted"/>
<dbReference type="SUPFAM" id="SSF51206">
    <property type="entry name" value="cAMP-binding domain-like"/>
    <property type="match status" value="1"/>
</dbReference>
<organism evidence="2 3">
    <name type="scientific">Sediminibacterium goheungense</name>
    <dbReference type="NCBI Taxonomy" id="1086393"/>
    <lineage>
        <taxon>Bacteria</taxon>
        <taxon>Pseudomonadati</taxon>
        <taxon>Bacteroidota</taxon>
        <taxon>Chitinophagia</taxon>
        <taxon>Chitinophagales</taxon>
        <taxon>Chitinophagaceae</taxon>
        <taxon>Sediminibacterium</taxon>
    </lineage>
</organism>
<dbReference type="Gene3D" id="2.60.120.10">
    <property type="entry name" value="Jelly Rolls"/>
    <property type="match status" value="1"/>
</dbReference>
<evidence type="ECO:0000313" key="2">
    <source>
        <dbReference type="EMBL" id="TDO26285.1"/>
    </source>
</evidence>
<dbReference type="OrthoDB" id="663011at2"/>
<evidence type="ECO:0000259" key="1">
    <source>
        <dbReference type="Pfam" id="PF00027"/>
    </source>
</evidence>
<dbReference type="AlphaFoldDB" id="A0A4R6IWK3"/>
<keyword evidence="3" id="KW-1185">Reference proteome</keyword>
<evidence type="ECO:0000313" key="3">
    <source>
        <dbReference type="Proteomes" id="UP000295741"/>
    </source>
</evidence>
<feature type="domain" description="Cyclic nucleotide-binding" evidence="1">
    <location>
        <begin position="29"/>
        <end position="115"/>
    </location>
</feature>